<feature type="region of interest" description="Disordered" evidence="1">
    <location>
        <begin position="1"/>
        <end position="119"/>
    </location>
</feature>
<dbReference type="InterPro" id="IPR022024">
    <property type="entry name" value="DUF3602"/>
</dbReference>
<feature type="compositionally biased region" description="Basic and acidic residues" evidence="1">
    <location>
        <begin position="53"/>
        <end position="63"/>
    </location>
</feature>
<dbReference type="PANTHER" id="PTHR34693:SF1">
    <property type="entry name" value="PROTEIN PAR32"/>
    <property type="match status" value="1"/>
</dbReference>
<name>A0AAV9QEZ9_9PEZI</name>
<proteinExistence type="predicted"/>
<feature type="compositionally biased region" description="Basic and acidic residues" evidence="1">
    <location>
        <begin position="89"/>
        <end position="119"/>
    </location>
</feature>
<feature type="compositionally biased region" description="Polar residues" evidence="1">
    <location>
        <begin position="28"/>
        <end position="40"/>
    </location>
</feature>
<organism evidence="2 3">
    <name type="scientific">Vermiconidia calcicola</name>
    <dbReference type="NCBI Taxonomy" id="1690605"/>
    <lineage>
        <taxon>Eukaryota</taxon>
        <taxon>Fungi</taxon>
        <taxon>Dikarya</taxon>
        <taxon>Ascomycota</taxon>
        <taxon>Pezizomycotina</taxon>
        <taxon>Dothideomycetes</taxon>
        <taxon>Dothideomycetidae</taxon>
        <taxon>Mycosphaerellales</taxon>
        <taxon>Extremaceae</taxon>
        <taxon>Vermiconidia</taxon>
    </lineage>
</organism>
<comment type="caution">
    <text evidence="2">The sequence shown here is derived from an EMBL/GenBank/DDBJ whole genome shotgun (WGS) entry which is preliminary data.</text>
</comment>
<reference evidence="2 3" key="1">
    <citation type="submission" date="2023-06" db="EMBL/GenBank/DDBJ databases">
        <title>Black Yeasts Isolated from many extreme environments.</title>
        <authorList>
            <person name="Coleine C."/>
            <person name="Stajich J.E."/>
            <person name="Selbmann L."/>
        </authorList>
    </citation>
    <scope>NUCLEOTIDE SEQUENCE [LARGE SCALE GENOMIC DNA]</scope>
    <source>
        <strain evidence="2 3">CCFEE 5887</strain>
    </source>
</reference>
<keyword evidence="3" id="KW-1185">Reference proteome</keyword>
<protein>
    <submittedName>
        <fullName evidence="2">Uncharacterized protein</fullName>
    </submittedName>
</protein>
<dbReference type="Proteomes" id="UP001345827">
    <property type="component" value="Unassembled WGS sequence"/>
</dbReference>
<evidence type="ECO:0000256" key="1">
    <source>
        <dbReference type="SAM" id="MobiDB-lite"/>
    </source>
</evidence>
<dbReference type="EMBL" id="JAXLQG010000003">
    <property type="protein sequence ID" value="KAK5542226.1"/>
    <property type="molecule type" value="Genomic_DNA"/>
</dbReference>
<evidence type="ECO:0000313" key="3">
    <source>
        <dbReference type="Proteomes" id="UP001345827"/>
    </source>
</evidence>
<dbReference type="InterPro" id="IPR053203">
    <property type="entry name" value="Cisplatin_resist-associated"/>
</dbReference>
<evidence type="ECO:0000313" key="2">
    <source>
        <dbReference type="EMBL" id="KAK5542226.1"/>
    </source>
</evidence>
<dbReference type="AlphaFoldDB" id="A0AAV9QEZ9"/>
<dbReference type="PANTHER" id="PTHR34693">
    <property type="entry name" value="PROTEIN PAR32"/>
    <property type="match status" value="1"/>
</dbReference>
<gene>
    <name evidence="2" type="ORF">LTR25_002111</name>
</gene>
<accession>A0AAV9QEZ9</accession>
<sequence>MPESKPIMYGRGGAGNVTSKPISPALKPQTTPTLKSSVYTTGRGGTGNMAKNDNPEEARRAQDVDVPGVMLPEGSHHIGRGGEGNLYKLTEEQQRQVRAHNEKVRTDSFHRDSSHDRSKIRALAEKAKDTAKDVLPGNKQADKK</sequence>
<dbReference type="Pfam" id="PF12223">
    <property type="entry name" value="DUF3602"/>
    <property type="match status" value="1"/>
</dbReference>
<feature type="region of interest" description="Disordered" evidence="1">
    <location>
        <begin position="125"/>
        <end position="144"/>
    </location>
</feature>